<dbReference type="WBParaSite" id="PDA_v2.g943.t1">
    <property type="protein sequence ID" value="PDA_v2.g943.t1"/>
    <property type="gene ID" value="PDA_v2.g943"/>
</dbReference>
<accession>A0A914QZ57</accession>
<dbReference type="GO" id="GO:0051016">
    <property type="term" value="P:barbed-end actin filament capping"/>
    <property type="evidence" value="ECO:0007669"/>
    <property type="project" value="TreeGrafter"/>
</dbReference>
<evidence type="ECO:0000313" key="3">
    <source>
        <dbReference type="WBParaSite" id="PDA_v2.g943.t1"/>
    </source>
</evidence>
<dbReference type="GO" id="GO:0015629">
    <property type="term" value="C:actin cytoskeleton"/>
    <property type="evidence" value="ECO:0007669"/>
    <property type="project" value="TreeGrafter"/>
</dbReference>
<dbReference type="Gene3D" id="3.40.20.10">
    <property type="entry name" value="Severin"/>
    <property type="match status" value="1"/>
</dbReference>
<proteinExistence type="predicted"/>
<dbReference type="GO" id="GO:0051015">
    <property type="term" value="F:actin filament binding"/>
    <property type="evidence" value="ECO:0007669"/>
    <property type="project" value="InterPro"/>
</dbReference>
<dbReference type="GO" id="GO:0008154">
    <property type="term" value="P:actin polymerization or depolymerization"/>
    <property type="evidence" value="ECO:0007669"/>
    <property type="project" value="TreeGrafter"/>
</dbReference>
<dbReference type="InterPro" id="IPR007122">
    <property type="entry name" value="Villin/Gelsolin"/>
</dbReference>
<feature type="compositionally biased region" description="Polar residues" evidence="1">
    <location>
        <begin position="426"/>
        <end position="435"/>
    </location>
</feature>
<dbReference type="GO" id="GO:0051014">
    <property type="term" value="P:actin filament severing"/>
    <property type="evidence" value="ECO:0007669"/>
    <property type="project" value="TreeGrafter"/>
</dbReference>
<organism evidence="2 3">
    <name type="scientific">Panagrolaimus davidi</name>
    <dbReference type="NCBI Taxonomy" id="227884"/>
    <lineage>
        <taxon>Eukaryota</taxon>
        <taxon>Metazoa</taxon>
        <taxon>Ecdysozoa</taxon>
        <taxon>Nematoda</taxon>
        <taxon>Chromadorea</taxon>
        <taxon>Rhabditida</taxon>
        <taxon>Tylenchina</taxon>
        <taxon>Panagrolaimomorpha</taxon>
        <taxon>Panagrolaimoidea</taxon>
        <taxon>Panagrolaimidae</taxon>
        <taxon>Panagrolaimus</taxon>
    </lineage>
</organism>
<dbReference type="PANTHER" id="PTHR11977:SF45">
    <property type="entry name" value="SUPERVILLIN"/>
    <property type="match status" value="1"/>
</dbReference>
<feature type="region of interest" description="Disordered" evidence="1">
    <location>
        <begin position="422"/>
        <end position="444"/>
    </location>
</feature>
<name>A0A914QZ57_9BILA</name>
<dbReference type="GO" id="GO:0005546">
    <property type="term" value="F:phosphatidylinositol-4,5-bisphosphate binding"/>
    <property type="evidence" value="ECO:0007669"/>
    <property type="project" value="TreeGrafter"/>
</dbReference>
<protein>
    <submittedName>
        <fullName evidence="3">Uncharacterized protein</fullName>
    </submittedName>
</protein>
<dbReference type="AlphaFoldDB" id="A0A914QZ57"/>
<dbReference type="Proteomes" id="UP000887578">
    <property type="component" value="Unplaced"/>
</dbReference>
<dbReference type="PANTHER" id="PTHR11977">
    <property type="entry name" value="VILLIN"/>
    <property type="match status" value="1"/>
</dbReference>
<dbReference type="InterPro" id="IPR029006">
    <property type="entry name" value="ADF-H/Gelsolin-like_dom_sf"/>
</dbReference>
<dbReference type="SUPFAM" id="SSF55753">
    <property type="entry name" value="Actin depolymerizing proteins"/>
    <property type="match status" value="1"/>
</dbReference>
<evidence type="ECO:0000313" key="2">
    <source>
        <dbReference type="Proteomes" id="UP000887578"/>
    </source>
</evidence>
<sequence>MILKEKERKTPINCSEIVASIPENESERPEWILIRKFTEGLPDCLFRLKFIDSLPEATAKTPKTLKFTTERFVYAQKKSGRIAPVPLCGVETLLKDEDELIEKLSERLVNEEPHINILELEETELKPEDENIFTEGLLYYKLNGEILEEMEELQEFFDRECYVIKWLYRVERSGIRKLDGTPVPQKDTGRQRVAYFYWFGKLASKKSRGSLALALRRLDKDRREHVLMEQGCQGPLFLKLFNGKMIISSSDLASSSSANNRVYIIHGSNDTNFYAEEIDNDLDDLQLRIQTSYIFVNSATKSVSQWNGKLSTKQIIKGANQIAEKIADLHNFSFSLTSSSLTNYSTIESYDWRCAPRIFRLFDHEAEQLHSLQFAKTVNFTFRQNDLKDTMLIDQSSCLWIWTEVTVTTFHLQVASKYWKSKNRSNKPATNPGRSSRTKATKWM</sequence>
<reference evidence="3" key="1">
    <citation type="submission" date="2022-11" db="UniProtKB">
        <authorList>
            <consortium name="WormBaseParasite"/>
        </authorList>
    </citation>
    <scope>IDENTIFICATION</scope>
</reference>
<keyword evidence="2" id="KW-1185">Reference proteome</keyword>
<dbReference type="GO" id="GO:0005737">
    <property type="term" value="C:cytoplasm"/>
    <property type="evidence" value="ECO:0007669"/>
    <property type="project" value="TreeGrafter"/>
</dbReference>
<evidence type="ECO:0000256" key="1">
    <source>
        <dbReference type="SAM" id="MobiDB-lite"/>
    </source>
</evidence>